<dbReference type="HOGENOM" id="CLU_032917_1_1_1"/>
<dbReference type="GO" id="GO:0006506">
    <property type="term" value="P:GPI anchor biosynthetic process"/>
    <property type="evidence" value="ECO:0007669"/>
    <property type="project" value="UniProtKB-KW"/>
</dbReference>
<feature type="transmembrane region" description="Helical" evidence="7">
    <location>
        <begin position="159"/>
        <end position="181"/>
    </location>
</feature>
<dbReference type="InParanoid" id="A0A0C2XGC3"/>
<feature type="transmembrane region" description="Helical" evidence="7">
    <location>
        <begin position="303"/>
        <end position="322"/>
    </location>
</feature>
<dbReference type="EMBL" id="KN818228">
    <property type="protein sequence ID" value="KIL68486.1"/>
    <property type="molecule type" value="Genomic_DNA"/>
</dbReference>
<evidence type="ECO:0000256" key="6">
    <source>
        <dbReference type="ARBA" id="ARBA00023136"/>
    </source>
</evidence>
<keyword evidence="4 7" id="KW-0732">Signal</keyword>
<dbReference type="InterPro" id="IPR007217">
    <property type="entry name" value="Per1-like"/>
</dbReference>
<dbReference type="Pfam" id="PF04080">
    <property type="entry name" value="Per1"/>
    <property type="match status" value="1"/>
</dbReference>
<feature type="transmembrane region" description="Helical" evidence="7">
    <location>
        <begin position="202"/>
        <end position="221"/>
    </location>
</feature>
<gene>
    <name evidence="8" type="ORF">M378DRAFT_100028</name>
</gene>
<feature type="transmembrane region" description="Helical" evidence="7">
    <location>
        <begin position="86"/>
        <end position="107"/>
    </location>
</feature>
<reference evidence="8 9" key="1">
    <citation type="submission" date="2014-04" db="EMBL/GenBank/DDBJ databases">
        <title>Evolutionary Origins and Diversification of the Mycorrhizal Mutualists.</title>
        <authorList>
            <consortium name="DOE Joint Genome Institute"/>
            <consortium name="Mycorrhizal Genomics Consortium"/>
            <person name="Kohler A."/>
            <person name="Kuo A."/>
            <person name="Nagy L.G."/>
            <person name="Floudas D."/>
            <person name="Copeland A."/>
            <person name="Barry K.W."/>
            <person name="Cichocki N."/>
            <person name="Veneault-Fourrey C."/>
            <person name="LaButti K."/>
            <person name="Lindquist E.A."/>
            <person name="Lipzen A."/>
            <person name="Lundell T."/>
            <person name="Morin E."/>
            <person name="Murat C."/>
            <person name="Riley R."/>
            <person name="Ohm R."/>
            <person name="Sun H."/>
            <person name="Tunlid A."/>
            <person name="Henrissat B."/>
            <person name="Grigoriev I.V."/>
            <person name="Hibbett D.S."/>
            <person name="Martin F."/>
        </authorList>
    </citation>
    <scope>NUCLEOTIDE SEQUENCE [LARGE SCALE GENOMIC DNA]</scope>
    <source>
        <strain evidence="8 9">Koide BX008</strain>
    </source>
</reference>
<comment type="similarity">
    <text evidence="7">Belongs to the PGAP3 family.</text>
</comment>
<feature type="chain" id="PRO_5016483283" description="Post-GPI attachment to proteins factor 3" evidence="7">
    <location>
        <begin position="19"/>
        <end position="335"/>
    </location>
</feature>
<name>A0A0C2XGC3_AMAMK</name>
<dbReference type="STRING" id="946122.A0A0C2XGC3"/>
<accession>A0A0C2XGC3</accession>
<feature type="signal peptide" evidence="7">
    <location>
        <begin position="1"/>
        <end position="18"/>
    </location>
</feature>
<keyword evidence="5 7" id="KW-1133">Transmembrane helix</keyword>
<dbReference type="PANTHER" id="PTHR13148:SF0">
    <property type="entry name" value="POST-GPI ATTACHMENT TO PROTEINS FACTOR 3"/>
    <property type="match status" value="1"/>
</dbReference>
<feature type="transmembrane region" description="Helical" evidence="7">
    <location>
        <begin position="271"/>
        <end position="291"/>
    </location>
</feature>
<organism evidence="8 9">
    <name type="scientific">Amanita muscaria (strain Koide BX008)</name>
    <dbReference type="NCBI Taxonomy" id="946122"/>
    <lineage>
        <taxon>Eukaryota</taxon>
        <taxon>Fungi</taxon>
        <taxon>Dikarya</taxon>
        <taxon>Basidiomycota</taxon>
        <taxon>Agaricomycotina</taxon>
        <taxon>Agaricomycetes</taxon>
        <taxon>Agaricomycetidae</taxon>
        <taxon>Agaricales</taxon>
        <taxon>Pluteineae</taxon>
        <taxon>Amanitaceae</taxon>
        <taxon>Amanita</taxon>
    </lineage>
</organism>
<evidence type="ECO:0000256" key="4">
    <source>
        <dbReference type="ARBA" id="ARBA00022729"/>
    </source>
</evidence>
<dbReference type="Proteomes" id="UP000054549">
    <property type="component" value="Unassembled WGS sequence"/>
</dbReference>
<dbReference type="GO" id="GO:0016788">
    <property type="term" value="F:hydrolase activity, acting on ester bonds"/>
    <property type="evidence" value="ECO:0007669"/>
    <property type="project" value="TreeGrafter"/>
</dbReference>
<dbReference type="PANTHER" id="PTHR13148">
    <property type="entry name" value="PER1-RELATED"/>
    <property type="match status" value="1"/>
</dbReference>
<dbReference type="FunCoup" id="A0A0C2XGC3">
    <property type="interactions" value="76"/>
</dbReference>
<keyword evidence="7" id="KW-0256">Endoplasmic reticulum</keyword>
<evidence type="ECO:0000256" key="5">
    <source>
        <dbReference type="ARBA" id="ARBA00022989"/>
    </source>
</evidence>
<evidence type="ECO:0000313" key="9">
    <source>
        <dbReference type="Proteomes" id="UP000054549"/>
    </source>
</evidence>
<keyword evidence="9" id="KW-1185">Reference proteome</keyword>
<evidence type="ECO:0000256" key="1">
    <source>
        <dbReference type="ARBA" id="ARBA00004127"/>
    </source>
</evidence>
<keyword evidence="6 7" id="KW-0472">Membrane</keyword>
<protein>
    <recommendedName>
        <fullName evidence="7">Post-GPI attachment to proteins factor 3</fullName>
    </recommendedName>
</protein>
<evidence type="ECO:0000256" key="3">
    <source>
        <dbReference type="ARBA" id="ARBA00022692"/>
    </source>
</evidence>
<feature type="transmembrane region" description="Helical" evidence="7">
    <location>
        <begin position="128"/>
        <end position="147"/>
    </location>
</feature>
<dbReference type="OrthoDB" id="419770at2759"/>
<evidence type="ECO:0000256" key="2">
    <source>
        <dbReference type="ARBA" id="ARBA00022502"/>
    </source>
</evidence>
<comment type="subcellular location">
    <subcellularLocation>
        <location evidence="1">Endomembrane system</location>
        <topology evidence="1">Multi-pass membrane protein</topology>
    </subcellularLocation>
    <subcellularLocation>
        <location evidence="7">Endoplasmic reticulum membrane</location>
        <topology evidence="7">Multi-pass membrane protein</topology>
    </subcellularLocation>
</comment>
<dbReference type="AlphaFoldDB" id="A0A0C2XGC3"/>
<comment type="function">
    <text evidence="7">Involved in the lipid remodeling steps of GPI-anchor maturation.</text>
</comment>
<evidence type="ECO:0000256" key="7">
    <source>
        <dbReference type="RuleBase" id="RU365066"/>
    </source>
</evidence>
<feature type="transmembrane region" description="Helical" evidence="7">
    <location>
        <begin position="227"/>
        <end position="250"/>
    </location>
</feature>
<keyword evidence="3 7" id="KW-0812">Transmembrane</keyword>
<proteinExistence type="inferred from homology"/>
<sequence>MRLTSWLLSVACFQAVFASSGDRLPEFNSCVSSCTSIGCPEPFAVSLRLTRWTCLDDCRYVCMHQITDMDLRKGGHMQQFFGKWPFWRILGMQEPASVIFSLFNFWAHVNGARRMQRMLPDLHPMKNYYLTWAFVSMNAWFWSAVFHTRDNPTTEKLDYFSAALAILYALYCAIIRLYHLYAPGQNQHSPAQQLKSKNTARTALSIFCILLYLAHVSYLSLLPRFDYAYNIIFNLVVGLLHNIFWLLYALPSSLSILRRFSSQPKSYRPPFAIKAAYCVVVTMVASSLELFDFPPWGSVFDAHSLWHLATAPLAVYWYGFLLEDSLDPSWREHRL</sequence>
<dbReference type="GO" id="GO:0005789">
    <property type="term" value="C:endoplasmic reticulum membrane"/>
    <property type="evidence" value="ECO:0007669"/>
    <property type="project" value="UniProtKB-SubCell"/>
</dbReference>
<keyword evidence="2 7" id="KW-0337">GPI-anchor biosynthesis</keyword>
<evidence type="ECO:0000313" key="8">
    <source>
        <dbReference type="EMBL" id="KIL68486.1"/>
    </source>
</evidence>